<comment type="caution">
    <text evidence="2">The sequence shown here is derived from an EMBL/GenBank/DDBJ whole genome shotgun (WGS) entry which is preliminary data.</text>
</comment>
<evidence type="ECO:0000313" key="3">
    <source>
        <dbReference type="Proteomes" id="UP000287853"/>
    </source>
</evidence>
<name>A0A444ITN2_9BACT</name>
<dbReference type="InterPro" id="IPR023213">
    <property type="entry name" value="CAT-like_dom_sf"/>
</dbReference>
<dbReference type="GO" id="GO:0003824">
    <property type="term" value="F:catalytic activity"/>
    <property type="evidence" value="ECO:0007669"/>
    <property type="project" value="InterPro"/>
</dbReference>
<organism evidence="2 3">
    <name type="scientific">Candidatus Electrothrix aarhusensis</name>
    <dbReference type="NCBI Taxonomy" id="1859131"/>
    <lineage>
        <taxon>Bacteria</taxon>
        <taxon>Pseudomonadati</taxon>
        <taxon>Thermodesulfobacteriota</taxon>
        <taxon>Desulfobulbia</taxon>
        <taxon>Desulfobulbales</taxon>
        <taxon>Desulfobulbaceae</taxon>
        <taxon>Candidatus Electrothrix</taxon>
    </lineage>
</organism>
<dbReference type="Proteomes" id="UP000287853">
    <property type="component" value="Unassembled WGS sequence"/>
</dbReference>
<evidence type="ECO:0000313" key="2">
    <source>
        <dbReference type="EMBL" id="RWX44268.1"/>
    </source>
</evidence>
<dbReference type="SUPFAM" id="SSF52777">
    <property type="entry name" value="CoA-dependent acyltransferases"/>
    <property type="match status" value="2"/>
</dbReference>
<sequence>MNHTSQQTSQQFIRMSGTDQVVWNLVDDQDLFCIWGIASLTEPLQDALVEQSLKYLLQTIPILNTRPVTTWFSGKWQLLARESVADLIVRVQTANDAEAEAKTEEQLQKVFTNPIKAKDAAMIRLHSIDGPEKHYFVIQVHHLVVDGEGLKRICAQFAEIYRAVYRDPSWQPDQILDPCRSLGQILRQAAPARFIRELPAYLISLIKLLMKTVPALRQRKKAGYRLINTAISTAETDNDPALALLPFFARTVLDQEIMLAAKAFAKRQNVTLHDLLMTSFSLANMAWNTKRGDKRNWLRFSYTANLRRWWGEPNGTFGNFSAILTHEEVFHNLQSPNLALTATKAQLDQEKKHIGLDSFFVTMLLPALPYFLIRRGSLYLKEKMLAFARQNQAMTNIGIIPEQAGDFGHTQAEGYSLLAPTIAGGCLLFTISTYKDVLTLYLGCTEDALNREDAQDFLCLWKDKFLQVIAA</sequence>
<accession>A0A444ITN2</accession>
<keyword evidence="3" id="KW-1185">Reference proteome</keyword>
<feature type="domain" description="Condensation" evidence="1">
    <location>
        <begin position="37"/>
        <end position="165"/>
    </location>
</feature>
<dbReference type="AlphaFoldDB" id="A0A444ITN2"/>
<gene>
    <name evidence="2" type="ORF">H206_01878</name>
</gene>
<reference evidence="2 3" key="1">
    <citation type="submission" date="2017-01" db="EMBL/GenBank/DDBJ databases">
        <title>The cable genome- insights into the physiology and evolution of filamentous bacteria capable of sulfide oxidation via long distance electron transfer.</title>
        <authorList>
            <person name="Schreiber L."/>
            <person name="Bjerg J.T."/>
            <person name="Boggild A."/>
            <person name="Van De Vossenberg J."/>
            <person name="Meysman F."/>
            <person name="Nielsen L.P."/>
            <person name="Schramm A."/>
            <person name="Kjeldsen K.U."/>
        </authorList>
    </citation>
    <scope>NUCLEOTIDE SEQUENCE [LARGE SCALE GENOMIC DNA]</scope>
    <source>
        <strain evidence="2">MCF</strain>
    </source>
</reference>
<dbReference type="InterPro" id="IPR001242">
    <property type="entry name" value="Condensation_dom"/>
</dbReference>
<proteinExistence type="predicted"/>
<dbReference type="Pfam" id="PF00668">
    <property type="entry name" value="Condensation"/>
    <property type="match status" value="1"/>
</dbReference>
<dbReference type="Gene3D" id="3.30.559.10">
    <property type="entry name" value="Chloramphenicol acetyltransferase-like domain"/>
    <property type="match status" value="1"/>
</dbReference>
<protein>
    <recommendedName>
        <fullName evidence="1">Condensation domain-containing protein</fullName>
    </recommendedName>
</protein>
<dbReference type="EMBL" id="MTKO01000098">
    <property type="protein sequence ID" value="RWX44268.1"/>
    <property type="molecule type" value="Genomic_DNA"/>
</dbReference>
<evidence type="ECO:0000259" key="1">
    <source>
        <dbReference type="Pfam" id="PF00668"/>
    </source>
</evidence>